<comment type="caution">
    <text evidence="1">The sequence shown here is derived from an EMBL/GenBank/DDBJ whole genome shotgun (WGS) entry which is preliminary data.</text>
</comment>
<dbReference type="Proteomes" id="UP001281147">
    <property type="component" value="Unassembled WGS sequence"/>
</dbReference>
<evidence type="ECO:0000313" key="2">
    <source>
        <dbReference type="Proteomes" id="UP001281147"/>
    </source>
</evidence>
<evidence type="ECO:0000313" key="1">
    <source>
        <dbReference type="EMBL" id="KAK3684382.1"/>
    </source>
</evidence>
<dbReference type="EMBL" id="JAUTXU010000349">
    <property type="protein sequence ID" value="KAK3684382.1"/>
    <property type="molecule type" value="Genomic_DNA"/>
</dbReference>
<sequence length="225" mass="24254">MEDFCKVGYERQEMQQRLGIDAHLLEVFAEANVKPQAVHDRSRPRTELVEQHKPPTPASIRSTEVADFAEHDLAGRAEDEALHTRCNTTIEAPPNAKTPYCPGETYAAEEQQQHGRPSSVSLIGCEHGHWPVPSTQELDGTSGGQTCAGCNTPAQLLNRSGTSYLQCGLNEANASRANLPATVSLGEVQGTADHDFARADEWMGMFLDQGAPTEPASAGLSPTCT</sequence>
<gene>
    <name evidence="1" type="ORF">LTR37_020338</name>
</gene>
<keyword evidence="2" id="KW-1185">Reference proteome</keyword>
<protein>
    <submittedName>
        <fullName evidence="1">Uncharacterized protein</fullName>
    </submittedName>
</protein>
<proteinExistence type="predicted"/>
<organism evidence="1 2">
    <name type="scientific">Vermiconidia calcicola</name>
    <dbReference type="NCBI Taxonomy" id="1690605"/>
    <lineage>
        <taxon>Eukaryota</taxon>
        <taxon>Fungi</taxon>
        <taxon>Dikarya</taxon>
        <taxon>Ascomycota</taxon>
        <taxon>Pezizomycotina</taxon>
        <taxon>Dothideomycetes</taxon>
        <taxon>Dothideomycetidae</taxon>
        <taxon>Mycosphaerellales</taxon>
        <taxon>Extremaceae</taxon>
        <taxon>Vermiconidia</taxon>
    </lineage>
</organism>
<name>A0ACC3MBQ3_9PEZI</name>
<reference evidence="1" key="1">
    <citation type="submission" date="2023-07" db="EMBL/GenBank/DDBJ databases">
        <title>Black Yeasts Isolated from many extreme environments.</title>
        <authorList>
            <person name="Coleine C."/>
            <person name="Stajich J.E."/>
            <person name="Selbmann L."/>
        </authorList>
    </citation>
    <scope>NUCLEOTIDE SEQUENCE</scope>
    <source>
        <strain evidence="1">CCFEE 5714</strain>
    </source>
</reference>
<accession>A0ACC3MBQ3</accession>